<proteinExistence type="predicted"/>
<accession>A0A7R9HD81</accession>
<name>A0A7R9HD81_TIMPO</name>
<organism evidence="1">
    <name type="scientific">Timema poppense</name>
    <name type="common">Walking stick</name>
    <dbReference type="NCBI Taxonomy" id="170557"/>
    <lineage>
        <taxon>Eukaryota</taxon>
        <taxon>Metazoa</taxon>
        <taxon>Ecdysozoa</taxon>
        <taxon>Arthropoda</taxon>
        <taxon>Hexapoda</taxon>
        <taxon>Insecta</taxon>
        <taxon>Pterygota</taxon>
        <taxon>Neoptera</taxon>
        <taxon>Polyneoptera</taxon>
        <taxon>Phasmatodea</taxon>
        <taxon>Timematodea</taxon>
        <taxon>Timematoidea</taxon>
        <taxon>Timematidae</taxon>
        <taxon>Timema</taxon>
    </lineage>
</organism>
<reference evidence="1" key="1">
    <citation type="submission" date="2020-11" db="EMBL/GenBank/DDBJ databases">
        <authorList>
            <person name="Tran Van P."/>
        </authorList>
    </citation>
    <scope>NUCLEOTIDE SEQUENCE</scope>
</reference>
<dbReference type="AlphaFoldDB" id="A0A7R9HD81"/>
<evidence type="ECO:0000313" key="1">
    <source>
        <dbReference type="EMBL" id="CAD7417879.1"/>
    </source>
</evidence>
<dbReference type="EMBL" id="OD015157">
    <property type="protein sequence ID" value="CAD7417879.1"/>
    <property type="molecule type" value="Genomic_DNA"/>
</dbReference>
<protein>
    <submittedName>
        <fullName evidence="1">Uncharacterized protein</fullName>
    </submittedName>
</protein>
<gene>
    <name evidence="1" type="ORF">TPSB3V08_LOCUS12084</name>
</gene>
<sequence length="114" mass="12687">MRGRNETLFNVDVTRELKGGKVKVTDQIDGVFKLVDDQEGVSSTSPSPLIEHLELVSWRRHKLTRQVVVVSPVSEAVETSQPTPTNELASSPMVMKHSLVLRGIEANRSLRDKP</sequence>